<name>A0A2V4NSD9_9RHOB</name>
<comment type="caution">
    <text evidence="2">The sequence shown here is derived from an EMBL/GenBank/DDBJ whole genome shotgun (WGS) entry which is preliminary data.</text>
</comment>
<organism evidence="2 3">
    <name type="scientific">Litorivita pollutaquae</name>
    <dbReference type="NCBI Taxonomy" id="2200892"/>
    <lineage>
        <taxon>Bacteria</taxon>
        <taxon>Pseudomonadati</taxon>
        <taxon>Pseudomonadota</taxon>
        <taxon>Alphaproteobacteria</taxon>
        <taxon>Rhodobacterales</taxon>
        <taxon>Paracoccaceae</taxon>
        <taxon>Litorivita</taxon>
    </lineage>
</organism>
<dbReference type="EMBL" id="QFVT01000005">
    <property type="protein sequence ID" value="PYC47706.1"/>
    <property type="molecule type" value="Genomic_DNA"/>
</dbReference>
<dbReference type="RefSeq" id="WP_110796013.1">
    <property type="nucleotide sequence ID" value="NZ_KZ826484.1"/>
</dbReference>
<proteinExistence type="predicted"/>
<evidence type="ECO:0000313" key="3">
    <source>
        <dbReference type="Proteomes" id="UP000248012"/>
    </source>
</evidence>
<evidence type="ECO:0000259" key="1">
    <source>
        <dbReference type="Pfam" id="PF09992"/>
    </source>
</evidence>
<reference evidence="2 3" key="1">
    <citation type="submission" date="2018-05" db="EMBL/GenBank/DDBJ databases">
        <title>Oceanovita maritima gen. nov., sp. nov., a marine bacterium in the family Rhodobacteraceae isolated from surface seawater of Lundu port Xiamen, China.</title>
        <authorList>
            <person name="Hetharua B.H."/>
            <person name="Min D."/>
            <person name="Liao H."/>
            <person name="Tian Y."/>
        </authorList>
    </citation>
    <scope>NUCLEOTIDE SEQUENCE [LARGE SCALE GENOMIC DNA]</scope>
    <source>
        <strain evidence="2 3">FSX-11</strain>
    </source>
</reference>
<feature type="domain" description="Phosphodiester glycosidase" evidence="1">
    <location>
        <begin position="91"/>
        <end position="234"/>
    </location>
</feature>
<dbReference type="OrthoDB" id="5515706at2"/>
<gene>
    <name evidence="2" type="ORF">DI396_09770</name>
</gene>
<protein>
    <recommendedName>
        <fullName evidence="1">Phosphodiester glycosidase domain-containing protein</fullName>
    </recommendedName>
</protein>
<accession>A0A2V4NSD9</accession>
<dbReference type="InterPro" id="IPR018711">
    <property type="entry name" value="NAGPA"/>
</dbReference>
<evidence type="ECO:0000313" key="2">
    <source>
        <dbReference type="EMBL" id="PYC47706.1"/>
    </source>
</evidence>
<dbReference type="Proteomes" id="UP000248012">
    <property type="component" value="Unassembled WGS sequence"/>
</dbReference>
<keyword evidence="3" id="KW-1185">Reference proteome</keyword>
<sequence length="261" mass="28097">MSAAISTNKPRRAAVGFAVAGTVAAAIGWGTASRAANCNDISHKGTQFTVCDVDLQSEELRLFLNDSAGKPLGQFARIDQMLEPEGLQLGMAMNAGMYHEDRSPVGHYVEDGVETMRVITTGGGGNFGLLPNGVLCIRDGRADVMETKSFIAAKPKCRYASQSGPMLVIDGTLHPRFIDGGDSRYIRNGVGTTADGKHAVFAISRSPVNFYDFGTLYRDVLKLPNALYFDGNISRLYRRGMTAFNFGTYLGPIVGTVEVIK</sequence>
<dbReference type="Pfam" id="PF09992">
    <property type="entry name" value="NAGPA"/>
    <property type="match status" value="1"/>
</dbReference>
<dbReference type="AlphaFoldDB" id="A0A2V4NSD9"/>